<dbReference type="AlphaFoldDB" id="A0AAJ7LL93"/>
<feature type="compositionally biased region" description="Low complexity" evidence="5">
    <location>
        <begin position="384"/>
        <end position="393"/>
    </location>
</feature>
<dbReference type="Proteomes" id="UP000694890">
    <property type="component" value="Linkage group LG17"/>
</dbReference>
<dbReference type="SUPFAM" id="SSF55550">
    <property type="entry name" value="SH2 domain"/>
    <property type="match status" value="1"/>
</dbReference>
<dbReference type="PROSITE" id="PS50001">
    <property type="entry name" value="SH2"/>
    <property type="match status" value="1"/>
</dbReference>
<dbReference type="InterPro" id="IPR023578">
    <property type="entry name" value="Ras_GEF_dom_sf"/>
</dbReference>
<keyword evidence="2 4" id="KW-0727">SH2 domain</keyword>
<dbReference type="SMART" id="SM00147">
    <property type="entry name" value="RasGEF"/>
    <property type="match status" value="1"/>
</dbReference>
<dbReference type="RefSeq" id="XP_018526385.1">
    <property type="nucleotide sequence ID" value="XM_018670869.2"/>
</dbReference>
<organism evidence="8 9">
    <name type="scientific">Lates calcarifer</name>
    <name type="common">Barramundi</name>
    <name type="synonym">Holocentrus calcarifer</name>
    <dbReference type="NCBI Taxonomy" id="8187"/>
    <lineage>
        <taxon>Eukaryota</taxon>
        <taxon>Metazoa</taxon>
        <taxon>Chordata</taxon>
        <taxon>Craniata</taxon>
        <taxon>Vertebrata</taxon>
        <taxon>Euteleostomi</taxon>
        <taxon>Actinopterygii</taxon>
        <taxon>Neopterygii</taxon>
        <taxon>Teleostei</taxon>
        <taxon>Neoteleostei</taxon>
        <taxon>Acanthomorphata</taxon>
        <taxon>Carangaria</taxon>
        <taxon>Carangaria incertae sedis</taxon>
        <taxon>Centropomidae</taxon>
        <taxon>Lates</taxon>
    </lineage>
</organism>
<dbReference type="GO" id="GO:0007264">
    <property type="term" value="P:small GTPase-mediated signal transduction"/>
    <property type="evidence" value="ECO:0007669"/>
    <property type="project" value="InterPro"/>
</dbReference>
<dbReference type="SMART" id="SM00252">
    <property type="entry name" value="SH2"/>
    <property type="match status" value="1"/>
</dbReference>
<dbReference type="CTD" id="8412"/>
<dbReference type="InterPro" id="IPR044102">
    <property type="entry name" value="SH2_SHEP1/BCAR3/NSP1"/>
</dbReference>
<dbReference type="PROSITE" id="PS50009">
    <property type="entry name" value="RASGEF_CAT"/>
    <property type="match status" value="1"/>
</dbReference>
<feature type="compositionally biased region" description="Low complexity" evidence="5">
    <location>
        <begin position="349"/>
        <end position="364"/>
    </location>
</feature>
<dbReference type="CDD" id="cd10337">
    <property type="entry name" value="SH2_BCAR3"/>
    <property type="match status" value="1"/>
</dbReference>
<dbReference type="GeneID" id="108879571"/>
<dbReference type="PRINTS" id="PR00401">
    <property type="entry name" value="SH2DOMAIN"/>
</dbReference>
<feature type="region of interest" description="Disordered" evidence="5">
    <location>
        <begin position="457"/>
        <end position="522"/>
    </location>
</feature>
<evidence type="ECO:0000259" key="7">
    <source>
        <dbReference type="PROSITE" id="PS50009"/>
    </source>
</evidence>
<feature type="domain" description="SH2" evidence="6">
    <location>
        <begin position="64"/>
        <end position="163"/>
    </location>
</feature>
<evidence type="ECO:0000313" key="9">
    <source>
        <dbReference type="RefSeq" id="XP_018526385.1"/>
    </source>
</evidence>
<dbReference type="InterPro" id="IPR051853">
    <property type="entry name" value="SH2-Ras-GEF_adapter"/>
</dbReference>
<evidence type="ECO:0000256" key="3">
    <source>
        <dbReference type="PROSITE-ProRule" id="PRU00168"/>
    </source>
</evidence>
<feature type="region of interest" description="Disordered" evidence="5">
    <location>
        <begin position="313"/>
        <end position="418"/>
    </location>
</feature>
<keyword evidence="1 3" id="KW-0344">Guanine-nucleotide releasing factor</keyword>
<feature type="compositionally biased region" description="Acidic residues" evidence="5">
    <location>
        <begin position="493"/>
        <end position="507"/>
    </location>
</feature>
<dbReference type="FunFam" id="1.10.840.10:FF:000007">
    <property type="entry name" value="SH2 domain containing 3C (Predicted)"/>
    <property type="match status" value="1"/>
</dbReference>
<dbReference type="PANTHER" id="PTHR14247:SF10">
    <property type="entry name" value="BREAST CANCER ANTI-ESTROGEN RESISTANCE PROTEIN 3"/>
    <property type="match status" value="1"/>
</dbReference>
<dbReference type="Gene3D" id="1.10.840.10">
    <property type="entry name" value="Ras guanine-nucleotide exchange factors catalytic domain"/>
    <property type="match status" value="1"/>
</dbReference>
<proteinExistence type="predicted"/>
<protein>
    <submittedName>
        <fullName evidence="9">LOW QUALITY PROTEIN: breast cancer anti-estrogen resistance protein 3</fullName>
    </submittedName>
</protein>
<evidence type="ECO:0000256" key="1">
    <source>
        <dbReference type="ARBA" id="ARBA00022658"/>
    </source>
</evidence>
<evidence type="ECO:0000259" key="6">
    <source>
        <dbReference type="PROSITE" id="PS50001"/>
    </source>
</evidence>
<feature type="domain" description="Ras-GEF" evidence="7">
    <location>
        <begin position="558"/>
        <end position="826"/>
    </location>
</feature>
<accession>A0AAJ7LL93</accession>
<evidence type="ECO:0000256" key="5">
    <source>
        <dbReference type="SAM" id="MobiDB-lite"/>
    </source>
</evidence>
<evidence type="ECO:0000256" key="4">
    <source>
        <dbReference type="PROSITE-ProRule" id="PRU00191"/>
    </source>
</evidence>
<dbReference type="InterPro" id="IPR036860">
    <property type="entry name" value="SH2_dom_sf"/>
</dbReference>
<reference evidence="9" key="1">
    <citation type="submission" date="2025-08" db="UniProtKB">
        <authorList>
            <consortium name="RefSeq"/>
        </authorList>
    </citation>
    <scope>IDENTIFICATION</scope>
    <source>
        <tissue evidence="9">Brain</tissue>
    </source>
</reference>
<dbReference type="FunFam" id="3.30.505.10:FF:000013">
    <property type="entry name" value="SH2 domain-containing protein 3C isoform X1"/>
    <property type="match status" value="1"/>
</dbReference>
<dbReference type="PANTHER" id="PTHR14247">
    <property type="entry name" value="BREAST CANCER ANTI-ESTROGEN RESISTANCE PROTEIN 3 HOMOLOG-LIKE PROTEIN"/>
    <property type="match status" value="1"/>
</dbReference>
<dbReference type="GO" id="GO:0001784">
    <property type="term" value="F:phosphotyrosine residue binding"/>
    <property type="evidence" value="ECO:0007669"/>
    <property type="project" value="InterPro"/>
</dbReference>
<dbReference type="Pfam" id="PF00617">
    <property type="entry name" value="RasGEF"/>
    <property type="match status" value="1"/>
</dbReference>
<sequence length="833" mass="93274">MCSLNRTLSLSVFPREPAASLDATVDYVKFSRDQFILDCPSEKLRRELEEELKMNCEEPRSHAWYHGAIPRQVAENLVQRDGDFLIRDSLSIPGSYVLTCQWRNAAQHFKINKKVVMLNEAYSRVEYRLEREGFDSVPALIRYYVGNRKPVSQVVGAIIFQPINRGLPLRCLEEKYGLSSTHREALMAQERRQKRLSLNITNGHAHDNTHSTQDSTNCQDNGMGRGTQLRLKDRCGSQPASLNQVQERRRPLKAHQSESFLPLGSKAQPQQLADPLLPSPNPKSPVFRTGSEPVLSPSVPRRSAELLAGQAIRGSDSQLCPKPPPKPSKVPLARLPRSPCLQPLVPPNSSSNHTDSSSGGVTAGPPVPPVKPLKFQHQLLPADSRSSSTSVVSPPELLQYPDSEGITGRTERLQPSPVDLRSCSPLEWEEPNSLNSITDNALELQPPLCSYVERLRRDGERGREEEGEEKEAGGRRGLDRSSYHHAIAALENTSEEEEDDAGRDEEEDKRRSSFQRPVMETESTFRPADFGSRLLPPENKPLEMVVLKRAKELLLSHNHHSIARHLLIADCQVARILGVTPDLKSQMGVSSGLELVTLPHGRQLRLDLMERHHTMAIGVAVDILGCTGSVEERASTLNRIILVALELKDTVGDLFAFTALMKALDLPQISRLEETWTTLRRNYTQTAISYEKILKPFYKNLYEGTAASSPSVVCVPFLLPLLTLMERPSVTPEGAELWETSDQGCDIMLRHLEAARDVAHNAHNYTDNAQRILQGFQTDEDLLEVFKTDFQLRLLWGSRGASVNQSDRYNKFNLILTALSRKLEPPPKTQTLI</sequence>
<dbReference type="SUPFAM" id="SSF48366">
    <property type="entry name" value="Ras GEF"/>
    <property type="match status" value="1"/>
</dbReference>
<evidence type="ECO:0000313" key="8">
    <source>
        <dbReference type="Proteomes" id="UP000694890"/>
    </source>
</evidence>
<name>A0AAJ7LL93_LATCA</name>
<evidence type="ECO:0000256" key="2">
    <source>
        <dbReference type="ARBA" id="ARBA00022999"/>
    </source>
</evidence>
<dbReference type="Gene3D" id="3.30.505.10">
    <property type="entry name" value="SH2 domain"/>
    <property type="match status" value="1"/>
</dbReference>
<feature type="compositionally biased region" description="Basic and acidic residues" evidence="5">
    <location>
        <begin position="457"/>
        <end position="482"/>
    </location>
</feature>
<dbReference type="InterPro" id="IPR036964">
    <property type="entry name" value="RASGEF_cat_dom_sf"/>
</dbReference>
<feature type="compositionally biased region" description="Polar residues" evidence="5">
    <location>
        <begin position="210"/>
        <end position="220"/>
    </location>
</feature>
<dbReference type="Pfam" id="PF00017">
    <property type="entry name" value="SH2"/>
    <property type="match status" value="1"/>
</dbReference>
<dbReference type="InterPro" id="IPR001895">
    <property type="entry name" value="RASGEF_cat_dom"/>
</dbReference>
<dbReference type="InterPro" id="IPR000980">
    <property type="entry name" value="SH2"/>
</dbReference>
<feature type="region of interest" description="Disordered" evidence="5">
    <location>
        <begin position="202"/>
        <end position="300"/>
    </location>
</feature>
<dbReference type="KEGG" id="lcf:108879571"/>
<dbReference type="GO" id="GO:0005085">
    <property type="term" value="F:guanyl-nucleotide exchange factor activity"/>
    <property type="evidence" value="ECO:0007669"/>
    <property type="project" value="UniProtKB-KW"/>
</dbReference>
<gene>
    <name evidence="9" type="primary">bcar3</name>
</gene>